<evidence type="ECO:0000256" key="9">
    <source>
        <dbReference type="SAM" id="Phobius"/>
    </source>
</evidence>
<evidence type="ECO:0000256" key="7">
    <source>
        <dbReference type="ARBA" id="ARBA00022989"/>
    </source>
</evidence>
<evidence type="ECO:0000256" key="4">
    <source>
        <dbReference type="ARBA" id="ARBA00022597"/>
    </source>
</evidence>
<feature type="transmembrane region" description="Helical" evidence="9">
    <location>
        <begin position="63"/>
        <end position="85"/>
    </location>
</feature>
<gene>
    <name evidence="10" type="ORF">V6N12_013552</name>
</gene>
<comment type="similarity">
    <text evidence="2">Belongs to the SWEET sugar transporter family.</text>
</comment>
<feature type="transmembrane region" description="Helical" evidence="9">
    <location>
        <begin position="32"/>
        <end position="54"/>
    </location>
</feature>
<keyword evidence="4" id="KW-0762">Sugar transport</keyword>
<dbReference type="Pfam" id="PF03083">
    <property type="entry name" value="MtN3_slv"/>
    <property type="match status" value="2"/>
</dbReference>
<evidence type="ECO:0000256" key="3">
    <source>
        <dbReference type="ARBA" id="ARBA00022448"/>
    </source>
</evidence>
<keyword evidence="8 9" id="KW-0472">Membrane</keyword>
<comment type="caution">
    <text evidence="10">The sequence shown here is derived from an EMBL/GenBank/DDBJ whole genome shotgun (WGS) entry which is preliminary data.</text>
</comment>
<evidence type="ECO:0000313" key="10">
    <source>
        <dbReference type="EMBL" id="KAK8516145.1"/>
    </source>
</evidence>
<keyword evidence="7 9" id="KW-1133">Transmembrane helix</keyword>
<dbReference type="Proteomes" id="UP001472677">
    <property type="component" value="Unassembled WGS sequence"/>
</dbReference>
<dbReference type="InterPro" id="IPR047664">
    <property type="entry name" value="SWEET"/>
</dbReference>
<keyword evidence="11" id="KW-1185">Reference proteome</keyword>
<evidence type="ECO:0000256" key="2">
    <source>
        <dbReference type="ARBA" id="ARBA00007809"/>
    </source>
</evidence>
<protein>
    <submittedName>
        <fullName evidence="10">Uncharacterized protein</fullName>
    </submittedName>
</protein>
<evidence type="ECO:0000256" key="1">
    <source>
        <dbReference type="ARBA" id="ARBA00004127"/>
    </source>
</evidence>
<sequence>MDFKSDPYIATLLNCMMWIFYGLPIVHPDSTLIITINGIGLFIESLYISFFFIYSNNKKRKRIILLLALEIIFVAAVVVITLFLFKTTKKRSMFVGILAMVFNIGMYVSPLTVMGMVIRTKSVKYMPFTLSLFSLLNGIVWMTYALLQFDINVLVPNGLGCLAGIAQIILYAYYYKTTNWDEDEKAPAQKVQLSEI</sequence>
<feature type="transmembrane region" description="Helical" evidence="9">
    <location>
        <begin position="97"/>
        <end position="118"/>
    </location>
</feature>
<keyword evidence="5 9" id="KW-0812">Transmembrane</keyword>
<accession>A0ABR2C9Q5</accession>
<reference evidence="10 11" key="1">
    <citation type="journal article" date="2024" name="G3 (Bethesda)">
        <title>Genome assembly of Hibiscus sabdariffa L. provides insights into metabolisms of medicinal natural products.</title>
        <authorList>
            <person name="Kim T."/>
        </authorList>
    </citation>
    <scope>NUCLEOTIDE SEQUENCE [LARGE SCALE GENOMIC DNA]</scope>
    <source>
        <strain evidence="10">TK-2024</strain>
        <tissue evidence="10">Old leaves</tissue>
    </source>
</reference>
<organism evidence="10 11">
    <name type="scientific">Hibiscus sabdariffa</name>
    <name type="common">roselle</name>
    <dbReference type="NCBI Taxonomy" id="183260"/>
    <lineage>
        <taxon>Eukaryota</taxon>
        <taxon>Viridiplantae</taxon>
        <taxon>Streptophyta</taxon>
        <taxon>Embryophyta</taxon>
        <taxon>Tracheophyta</taxon>
        <taxon>Spermatophyta</taxon>
        <taxon>Magnoliopsida</taxon>
        <taxon>eudicotyledons</taxon>
        <taxon>Gunneridae</taxon>
        <taxon>Pentapetalae</taxon>
        <taxon>rosids</taxon>
        <taxon>malvids</taxon>
        <taxon>Malvales</taxon>
        <taxon>Malvaceae</taxon>
        <taxon>Malvoideae</taxon>
        <taxon>Hibiscus</taxon>
    </lineage>
</organism>
<feature type="transmembrane region" description="Helical" evidence="9">
    <location>
        <begin position="153"/>
        <end position="175"/>
    </location>
</feature>
<dbReference type="EMBL" id="JBBPBM010000060">
    <property type="protein sequence ID" value="KAK8516145.1"/>
    <property type="molecule type" value="Genomic_DNA"/>
</dbReference>
<dbReference type="PANTHER" id="PTHR10791">
    <property type="entry name" value="RAG1-ACTIVATING PROTEIN 1"/>
    <property type="match status" value="1"/>
</dbReference>
<comment type="subcellular location">
    <subcellularLocation>
        <location evidence="1">Endomembrane system</location>
        <topology evidence="1">Multi-pass membrane protein</topology>
    </subcellularLocation>
</comment>
<evidence type="ECO:0000256" key="8">
    <source>
        <dbReference type="ARBA" id="ARBA00023136"/>
    </source>
</evidence>
<name>A0ABR2C9Q5_9ROSI</name>
<evidence type="ECO:0000313" key="11">
    <source>
        <dbReference type="Proteomes" id="UP001472677"/>
    </source>
</evidence>
<proteinExistence type="inferred from homology"/>
<feature type="transmembrane region" description="Helical" evidence="9">
    <location>
        <begin position="125"/>
        <end position="147"/>
    </location>
</feature>
<dbReference type="InterPro" id="IPR004316">
    <property type="entry name" value="SWEET_rpt"/>
</dbReference>
<dbReference type="PANTHER" id="PTHR10791:SF159">
    <property type="entry name" value="BIDIRECTIONAL SUGAR TRANSPORTER SWEET5"/>
    <property type="match status" value="1"/>
</dbReference>
<dbReference type="Gene3D" id="1.20.1280.290">
    <property type="match status" value="2"/>
</dbReference>
<keyword evidence="3" id="KW-0813">Transport</keyword>
<evidence type="ECO:0000256" key="5">
    <source>
        <dbReference type="ARBA" id="ARBA00022692"/>
    </source>
</evidence>
<keyword evidence="6" id="KW-0677">Repeat</keyword>
<evidence type="ECO:0000256" key="6">
    <source>
        <dbReference type="ARBA" id="ARBA00022737"/>
    </source>
</evidence>
<feature type="transmembrane region" description="Helical" evidence="9">
    <location>
        <begin position="7"/>
        <end position="26"/>
    </location>
</feature>